<dbReference type="PANTHER" id="PTHR30222:SF17">
    <property type="entry name" value="SPERMIDINE_PUTRESCINE-BINDING PERIPLASMIC PROTEIN"/>
    <property type="match status" value="1"/>
</dbReference>
<evidence type="ECO:0000256" key="4">
    <source>
        <dbReference type="ARBA" id="ARBA00022764"/>
    </source>
</evidence>
<feature type="region of interest" description="Disordered" evidence="5">
    <location>
        <begin position="1"/>
        <end position="24"/>
    </location>
</feature>
<dbReference type="Pfam" id="PF13416">
    <property type="entry name" value="SBP_bac_8"/>
    <property type="match status" value="1"/>
</dbReference>
<dbReference type="GO" id="GO:0015846">
    <property type="term" value="P:polyamine transport"/>
    <property type="evidence" value="ECO:0007669"/>
    <property type="project" value="InterPro"/>
</dbReference>
<accession>A0A1G7IWL2</accession>
<proteinExistence type="predicted"/>
<evidence type="ECO:0000313" key="7">
    <source>
        <dbReference type="Proteomes" id="UP000324020"/>
    </source>
</evidence>
<gene>
    <name evidence="6" type="ORF">SAMN04488067_102192</name>
</gene>
<dbReference type="Proteomes" id="UP000324020">
    <property type="component" value="Unassembled WGS sequence"/>
</dbReference>
<dbReference type="InterPro" id="IPR001188">
    <property type="entry name" value="Sperm_putr-bd"/>
</dbReference>
<keyword evidence="7" id="KW-1185">Reference proteome</keyword>
<dbReference type="EMBL" id="FNBO01000002">
    <property type="protein sequence ID" value="SDF16689.1"/>
    <property type="molecule type" value="Genomic_DNA"/>
</dbReference>
<name>A0A1G7IWL2_9EURY</name>
<organism evidence="6 7">
    <name type="scientific">Halorubrum xinjiangense</name>
    <dbReference type="NCBI Taxonomy" id="261291"/>
    <lineage>
        <taxon>Archaea</taxon>
        <taxon>Methanobacteriati</taxon>
        <taxon>Methanobacteriota</taxon>
        <taxon>Stenosarchaea group</taxon>
        <taxon>Halobacteria</taxon>
        <taxon>Halobacteriales</taxon>
        <taxon>Haloferacaceae</taxon>
        <taxon>Halorubrum</taxon>
    </lineage>
</organism>
<comment type="subcellular location">
    <subcellularLocation>
        <location evidence="1">Periplasm</location>
    </subcellularLocation>
</comment>
<reference evidence="6 7" key="1">
    <citation type="submission" date="2016-10" db="EMBL/GenBank/DDBJ databases">
        <authorList>
            <person name="Varghese N."/>
            <person name="Submissions S."/>
        </authorList>
    </citation>
    <scope>NUCLEOTIDE SEQUENCE [LARGE SCALE GENOMIC DNA]</scope>
    <source>
        <strain evidence="6 7">CGMCC 1.3527</strain>
    </source>
</reference>
<dbReference type="PRINTS" id="PR00909">
    <property type="entry name" value="SPERMDNBNDNG"/>
</dbReference>
<keyword evidence="2" id="KW-0813">Transport</keyword>
<evidence type="ECO:0000313" key="6">
    <source>
        <dbReference type="EMBL" id="SDF16689.1"/>
    </source>
</evidence>
<dbReference type="SUPFAM" id="SSF53850">
    <property type="entry name" value="Periplasmic binding protein-like II"/>
    <property type="match status" value="1"/>
</dbReference>
<dbReference type="Gene3D" id="3.40.190.10">
    <property type="entry name" value="Periplasmic binding protein-like II"/>
    <property type="match status" value="2"/>
</dbReference>
<evidence type="ECO:0000256" key="5">
    <source>
        <dbReference type="SAM" id="MobiDB-lite"/>
    </source>
</evidence>
<evidence type="ECO:0000256" key="3">
    <source>
        <dbReference type="ARBA" id="ARBA00022729"/>
    </source>
</evidence>
<dbReference type="InterPro" id="IPR006059">
    <property type="entry name" value="SBP"/>
</dbReference>
<dbReference type="AlphaFoldDB" id="A0A1G7IWL2"/>
<keyword evidence="3" id="KW-0732">Signal</keyword>
<protein>
    <submittedName>
        <fullName evidence="6">Spermidine/putrescine transport system substrate-binding protein</fullName>
    </submittedName>
</protein>
<keyword evidence="4" id="KW-0574">Periplasm</keyword>
<sequence>MSHNNELTDDTDRTTGGRLPGSRSVSRRAYLAGAGAAATLASAGCMGEGGGGTPTINVITWNDFAQDPVVESVEENVDATVEITSSTSSTEMFQQMNQSADFDIAVPNNNLVPRFLNAELIEPVDTDTVGNYGDIYQKFRDFVGQQFTQDGNAYGVPIRWGWYGYAYDTREVPDHEPSYNIMFEDDYVDTDLDGEVIMYDEAAKTMPVAALYLAEEEDDPSYREALTENDRMTFTEDQIQSMRDLLIEQKPSLEGYISSDTTFIQQFQQGNFLVGHSGRNEVIRLQENQDADWVEFVVPQEGAMAWYETAVVSQDSDNPEVAWEVVNEYIAPTTGAELARQGKSPSCNPNVADELEESEAELYGRIDPERFEQFIPFKDIDPDVQEPYNAAWEEVKA</sequence>
<dbReference type="RefSeq" id="WP_149797721.1">
    <property type="nucleotide sequence ID" value="NZ_FNBO01000002.1"/>
</dbReference>
<evidence type="ECO:0000256" key="1">
    <source>
        <dbReference type="ARBA" id="ARBA00004418"/>
    </source>
</evidence>
<dbReference type="GO" id="GO:0019808">
    <property type="term" value="F:polyamine binding"/>
    <property type="evidence" value="ECO:0007669"/>
    <property type="project" value="InterPro"/>
</dbReference>
<dbReference type="OrthoDB" id="30917at2157"/>
<dbReference type="GO" id="GO:0042597">
    <property type="term" value="C:periplasmic space"/>
    <property type="evidence" value="ECO:0007669"/>
    <property type="project" value="UniProtKB-SubCell"/>
</dbReference>
<evidence type="ECO:0000256" key="2">
    <source>
        <dbReference type="ARBA" id="ARBA00022448"/>
    </source>
</evidence>
<dbReference type="PANTHER" id="PTHR30222">
    <property type="entry name" value="SPERMIDINE/PUTRESCINE-BINDING PERIPLASMIC PROTEIN"/>
    <property type="match status" value="1"/>
</dbReference>